<dbReference type="KEGG" id="pmak:PMPD1_3090"/>
<proteinExistence type="predicted"/>
<sequence length="93" mass="9766">MGGVAKAVRKVHSVVSTLDPAIKFGDKALTKAGLPTVDSLTAEPDEPDLTQTATTVMPTEDTDAVTAARRRKTADQMQRSGRASTILTDRLGG</sequence>
<keyword evidence="3" id="KW-1185">Reference proteome</keyword>
<evidence type="ECO:0000313" key="2">
    <source>
        <dbReference type="EMBL" id="QKJ88023.1"/>
    </source>
</evidence>
<feature type="region of interest" description="Disordered" evidence="1">
    <location>
        <begin position="70"/>
        <end position="93"/>
    </location>
</feature>
<dbReference type="EMBL" id="CP054212">
    <property type="protein sequence ID" value="QKJ88023.1"/>
    <property type="molecule type" value="Genomic_DNA"/>
</dbReference>
<organism evidence="2 3">
    <name type="scientific">Paramixta manurensis</name>
    <dbReference type="NCBI Taxonomy" id="2740817"/>
    <lineage>
        <taxon>Bacteria</taxon>
        <taxon>Pseudomonadati</taxon>
        <taxon>Pseudomonadota</taxon>
        <taxon>Gammaproteobacteria</taxon>
        <taxon>Enterobacterales</taxon>
        <taxon>Erwiniaceae</taxon>
        <taxon>Paramixta</taxon>
    </lineage>
</organism>
<reference evidence="2 3" key="1">
    <citation type="submission" date="2020-06" db="EMBL/GenBank/DDBJ databases">
        <title>Genome sequence of Paramixta manurensis strain PD-1.</title>
        <authorList>
            <person name="Lee C.W."/>
            <person name="Kim J."/>
        </authorList>
    </citation>
    <scope>NUCLEOTIDE SEQUENCE [LARGE SCALE GENOMIC DNA]</scope>
    <source>
        <strain evidence="2 3">PD-1</strain>
    </source>
</reference>
<feature type="compositionally biased region" description="Polar residues" evidence="1">
    <location>
        <begin position="75"/>
        <end position="87"/>
    </location>
</feature>
<gene>
    <name evidence="2" type="ORF">PMPD1_3090</name>
</gene>
<accession>A0A6M8USH5</accession>
<name>A0A6M8USH5_9GAMM</name>
<dbReference type="RefSeq" id="WP_173634920.1">
    <property type="nucleotide sequence ID" value="NZ_CP054212.1"/>
</dbReference>
<protein>
    <submittedName>
        <fullName evidence="2">Uncharacterized protein</fullName>
    </submittedName>
</protein>
<dbReference type="Proteomes" id="UP000505325">
    <property type="component" value="Chromosome"/>
</dbReference>
<evidence type="ECO:0000256" key="1">
    <source>
        <dbReference type="SAM" id="MobiDB-lite"/>
    </source>
</evidence>
<evidence type="ECO:0000313" key="3">
    <source>
        <dbReference type="Proteomes" id="UP000505325"/>
    </source>
</evidence>
<dbReference type="AlphaFoldDB" id="A0A6M8USH5"/>